<evidence type="ECO:0000313" key="2">
    <source>
        <dbReference type="Proteomes" id="UP000308600"/>
    </source>
</evidence>
<evidence type="ECO:0000313" key="1">
    <source>
        <dbReference type="EMBL" id="TFK63417.1"/>
    </source>
</evidence>
<proteinExistence type="predicted"/>
<organism evidence="1 2">
    <name type="scientific">Pluteus cervinus</name>
    <dbReference type="NCBI Taxonomy" id="181527"/>
    <lineage>
        <taxon>Eukaryota</taxon>
        <taxon>Fungi</taxon>
        <taxon>Dikarya</taxon>
        <taxon>Basidiomycota</taxon>
        <taxon>Agaricomycotina</taxon>
        <taxon>Agaricomycetes</taxon>
        <taxon>Agaricomycetidae</taxon>
        <taxon>Agaricales</taxon>
        <taxon>Pluteineae</taxon>
        <taxon>Pluteaceae</taxon>
        <taxon>Pluteus</taxon>
    </lineage>
</organism>
<reference evidence="1 2" key="1">
    <citation type="journal article" date="2019" name="Nat. Ecol. Evol.">
        <title>Megaphylogeny resolves global patterns of mushroom evolution.</title>
        <authorList>
            <person name="Varga T."/>
            <person name="Krizsan K."/>
            <person name="Foldi C."/>
            <person name="Dima B."/>
            <person name="Sanchez-Garcia M."/>
            <person name="Sanchez-Ramirez S."/>
            <person name="Szollosi G.J."/>
            <person name="Szarkandi J.G."/>
            <person name="Papp V."/>
            <person name="Albert L."/>
            <person name="Andreopoulos W."/>
            <person name="Angelini C."/>
            <person name="Antonin V."/>
            <person name="Barry K.W."/>
            <person name="Bougher N.L."/>
            <person name="Buchanan P."/>
            <person name="Buyck B."/>
            <person name="Bense V."/>
            <person name="Catcheside P."/>
            <person name="Chovatia M."/>
            <person name="Cooper J."/>
            <person name="Damon W."/>
            <person name="Desjardin D."/>
            <person name="Finy P."/>
            <person name="Geml J."/>
            <person name="Haridas S."/>
            <person name="Hughes K."/>
            <person name="Justo A."/>
            <person name="Karasinski D."/>
            <person name="Kautmanova I."/>
            <person name="Kiss B."/>
            <person name="Kocsube S."/>
            <person name="Kotiranta H."/>
            <person name="LaButti K.M."/>
            <person name="Lechner B.E."/>
            <person name="Liimatainen K."/>
            <person name="Lipzen A."/>
            <person name="Lukacs Z."/>
            <person name="Mihaltcheva S."/>
            <person name="Morgado L.N."/>
            <person name="Niskanen T."/>
            <person name="Noordeloos M.E."/>
            <person name="Ohm R.A."/>
            <person name="Ortiz-Santana B."/>
            <person name="Ovrebo C."/>
            <person name="Racz N."/>
            <person name="Riley R."/>
            <person name="Savchenko A."/>
            <person name="Shiryaev A."/>
            <person name="Soop K."/>
            <person name="Spirin V."/>
            <person name="Szebenyi C."/>
            <person name="Tomsovsky M."/>
            <person name="Tulloss R.E."/>
            <person name="Uehling J."/>
            <person name="Grigoriev I.V."/>
            <person name="Vagvolgyi C."/>
            <person name="Papp T."/>
            <person name="Martin F.M."/>
            <person name="Miettinen O."/>
            <person name="Hibbett D.S."/>
            <person name="Nagy L.G."/>
        </authorList>
    </citation>
    <scope>NUCLEOTIDE SEQUENCE [LARGE SCALE GENOMIC DNA]</scope>
    <source>
        <strain evidence="1 2">NL-1719</strain>
    </source>
</reference>
<keyword evidence="2" id="KW-1185">Reference proteome</keyword>
<dbReference type="Proteomes" id="UP000308600">
    <property type="component" value="Unassembled WGS sequence"/>
</dbReference>
<name>A0ACD3ACW3_9AGAR</name>
<gene>
    <name evidence="1" type="ORF">BDN72DRAFT_322928</name>
</gene>
<sequence>MPPTIPCPSCGKDACSHVLRIPAAPTHAHPLSAKKSNSLVNTLTQCHQCMKSKADGVTLFKCGGCHVDLFCSKECQKKAWPLHKSKCKLNQRTAELNPSNADKLKKLRAFTNKHRPTLSEAGIQALEVGINPENAMNKVLLITLRGRQATRAELSYFAINVEVVPIETFGPKAADMREQLELDKASNEGTEFSGMFFVVLHDIGQMITNIMPVGFIPKAAHRQPMPWKEWLVKHLNEGILN</sequence>
<protein>
    <submittedName>
        <fullName evidence="1">Uncharacterized protein</fullName>
    </submittedName>
</protein>
<accession>A0ACD3ACW3</accession>
<dbReference type="EMBL" id="ML208524">
    <property type="protein sequence ID" value="TFK63417.1"/>
    <property type="molecule type" value="Genomic_DNA"/>
</dbReference>